<reference evidence="1 2" key="1">
    <citation type="submission" date="2018-11" db="EMBL/GenBank/DDBJ databases">
        <title>Genomes From Bacteria Associated with the Canine Oral Cavity: a Test Case for Automated Genome-Based Taxonomic Assignment.</title>
        <authorList>
            <person name="Coil D.A."/>
            <person name="Jospin G."/>
            <person name="Darling A.E."/>
            <person name="Wallis C."/>
            <person name="Davis I.J."/>
            <person name="Harris S."/>
            <person name="Eisen J.A."/>
            <person name="Holcombe L.J."/>
            <person name="O'Flynn C."/>
        </authorList>
    </citation>
    <scope>NUCLEOTIDE SEQUENCE [LARGE SCALE GENOMIC DNA]</scope>
    <source>
        <strain evidence="1 2">COT-280</strain>
    </source>
</reference>
<dbReference type="Gene3D" id="3.40.1580.10">
    <property type="entry name" value="SMI1/KNR4-like"/>
    <property type="match status" value="1"/>
</dbReference>
<dbReference type="EMBL" id="RQYC01000014">
    <property type="protein sequence ID" value="RRD89555.1"/>
    <property type="molecule type" value="Genomic_DNA"/>
</dbReference>
<dbReference type="AlphaFoldDB" id="A0A3P2A3J6"/>
<accession>A0A3P2A3J6</accession>
<comment type="caution">
    <text evidence="1">The sequence shown here is derived from an EMBL/GenBank/DDBJ whole genome shotgun (WGS) entry which is preliminary data.</text>
</comment>
<proteinExistence type="predicted"/>
<dbReference type="InterPro" id="IPR037883">
    <property type="entry name" value="Knr4/Smi1-like_sf"/>
</dbReference>
<evidence type="ECO:0008006" key="3">
    <source>
        <dbReference type="Google" id="ProtNLM"/>
    </source>
</evidence>
<dbReference type="SUPFAM" id="SSF160631">
    <property type="entry name" value="SMI1/KNR4-like"/>
    <property type="match status" value="1"/>
</dbReference>
<sequence>MIPIREFIGCTEAKLLIHLQRSLKNYCSIRMIFLGLIHRPCKFQPRQIDRIMTTLLETLLAIRPKHHDFTRPELIQGYNKEEIQEIEQRYNLSVQGQFREFLMTMGKCSGGLLLGEYISIFDSIYNPDSRYFGIQHQLDTQNDERLSDFLRENQINLVQEQYFHFSYENEGIISYFLLTNRNNDIIYKYDENMEEVQFKEWGTLFDLLIAYRKDIVRYSKRWTKVFNANPNRFKELTMGRLL</sequence>
<evidence type="ECO:0000313" key="1">
    <source>
        <dbReference type="EMBL" id="RRD89555.1"/>
    </source>
</evidence>
<evidence type="ECO:0000313" key="2">
    <source>
        <dbReference type="Proteomes" id="UP000269923"/>
    </source>
</evidence>
<name>A0A3P2A3J6_9NEIS</name>
<dbReference type="Proteomes" id="UP000269923">
    <property type="component" value="Unassembled WGS sequence"/>
</dbReference>
<organism evidence="1 2">
    <name type="scientific">Conchiformibius steedae</name>
    <dbReference type="NCBI Taxonomy" id="153493"/>
    <lineage>
        <taxon>Bacteria</taxon>
        <taxon>Pseudomonadati</taxon>
        <taxon>Pseudomonadota</taxon>
        <taxon>Betaproteobacteria</taxon>
        <taxon>Neisseriales</taxon>
        <taxon>Neisseriaceae</taxon>
        <taxon>Conchiformibius</taxon>
    </lineage>
</organism>
<gene>
    <name evidence="1" type="ORF">EII21_08600</name>
</gene>
<dbReference type="OrthoDB" id="8613156at2"/>
<protein>
    <recommendedName>
        <fullName evidence="3">SMI1/KNR4 family protein</fullName>
    </recommendedName>
</protein>
<keyword evidence="2" id="KW-1185">Reference proteome</keyword>
<dbReference type="STRING" id="1121352.GCA_000620925_01734"/>